<dbReference type="GO" id="GO:0000981">
    <property type="term" value="F:DNA-binding transcription factor activity, RNA polymerase II-specific"/>
    <property type="evidence" value="ECO:0007669"/>
    <property type="project" value="InterPro"/>
</dbReference>
<dbReference type="InterPro" id="IPR047169">
    <property type="entry name" value="ISL1/2-like"/>
</dbReference>
<dbReference type="InterPro" id="IPR001781">
    <property type="entry name" value="Znf_LIM"/>
</dbReference>
<dbReference type="Pfam" id="PF00412">
    <property type="entry name" value="LIM"/>
    <property type="match status" value="2"/>
</dbReference>
<protein>
    <submittedName>
        <fullName evidence="15">Insulin gene enhancer protein ISL-2B</fullName>
    </submittedName>
</protein>
<evidence type="ECO:0000256" key="4">
    <source>
        <dbReference type="ARBA" id="ARBA00022833"/>
    </source>
</evidence>
<keyword evidence="4 10" id="KW-0862">Zinc</keyword>
<dbReference type="InterPro" id="IPR009057">
    <property type="entry name" value="Homeodomain-like_sf"/>
</dbReference>
<evidence type="ECO:0000256" key="7">
    <source>
        <dbReference type="ARBA" id="ARBA00023155"/>
    </source>
</evidence>
<feature type="domain" description="LIM zinc-binding" evidence="13">
    <location>
        <begin position="92"/>
        <end position="154"/>
    </location>
</feature>
<dbReference type="PROSITE" id="PS50023">
    <property type="entry name" value="LIM_DOMAIN_2"/>
    <property type="match status" value="2"/>
</dbReference>
<evidence type="ECO:0000256" key="9">
    <source>
        <dbReference type="PROSITE-ProRule" id="PRU00108"/>
    </source>
</evidence>
<keyword evidence="6 9" id="KW-0238">DNA-binding</keyword>
<feature type="region of interest" description="Disordered" evidence="12">
    <location>
        <begin position="262"/>
        <end position="333"/>
    </location>
</feature>
<dbReference type="SMART" id="SM00132">
    <property type="entry name" value="LIM"/>
    <property type="match status" value="2"/>
</dbReference>
<feature type="region of interest" description="Disordered" evidence="12">
    <location>
        <begin position="536"/>
        <end position="619"/>
    </location>
</feature>
<dbReference type="SUPFAM" id="SSF46689">
    <property type="entry name" value="Homeodomain-like"/>
    <property type="match status" value="1"/>
</dbReference>
<dbReference type="EMBL" id="GEEE01007791">
    <property type="protein sequence ID" value="JAP55434.1"/>
    <property type="molecule type" value="Transcribed_RNA"/>
</dbReference>
<accession>A0A0X3PUM5</accession>
<dbReference type="SUPFAM" id="SSF57716">
    <property type="entry name" value="Glucocorticoid receptor-like (DNA-binding domain)"/>
    <property type="match status" value="1"/>
</dbReference>
<feature type="compositionally biased region" description="Basic and acidic residues" evidence="12">
    <location>
        <begin position="278"/>
        <end position="293"/>
    </location>
</feature>
<dbReference type="InterPro" id="IPR017970">
    <property type="entry name" value="Homeobox_CS"/>
</dbReference>
<dbReference type="GO" id="GO:0005634">
    <property type="term" value="C:nucleus"/>
    <property type="evidence" value="ECO:0007669"/>
    <property type="project" value="UniProtKB-SubCell"/>
</dbReference>
<dbReference type="Pfam" id="PF00046">
    <property type="entry name" value="Homeodomain"/>
    <property type="match status" value="1"/>
</dbReference>
<dbReference type="PROSITE" id="PS00027">
    <property type="entry name" value="HOMEOBOX_1"/>
    <property type="match status" value="1"/>
</dbReference>
<name>A0A0X3PUM5_SCHSO</name>
<evidence type="ECO:0000256" key="10">
    <source>
        <dbReference type="PROSITE-ProRule" id="PRU00125"/>
    </source>
</evidence>
<dbReference type="GO" id="GO:0007409">
    <property type="term" value="P:axonogenesis"/>
    <property type="evidence" value="ECO:0007669"/>
    <property type="project" value="TreeGrafter"/>
</dbReference>
<feature type="compositionally biased region" description="Low complexity" evidence="12">
    <location>
        <begin position="303"/>
        <end position="312"/>
    </location>
</feature>
<dbReference type="Gene3D" id="2.10.110.10">
    <property type="entry name" value="Cysteine Rich Protein"/>
    <property type="match status" value="2"/>
</dbReference>
<comment type="subcellular location">
    <subcellularLocation>
        <location evidence="1 9 11">Nucleus</location>
    </subcellularLocation>
</comment>
<dbReference type="CDD" id="cd00086">
    <property type="entry name" value="homeodomain"/>
    <property type="match status" value="1"/>
</dbReference>
<dbReference type="PANTHER" id="PTHR24204">
    <property type="entry name" value="INSULIN GENE ENHANCER PROTEIN"/>
    <property type="match status" value="1"/>
</dbReference>
<feature type="compositionally biased region" description="Polar residues" evidence="12">
    <location>
        <begin position="262"/>
        <end position="275"/>
    </location>
</feature>
<feature type="domain" description="LIM zinc-binding" evidence="13">
    <location>
        <begin position="29"/>
        <end position="91"/>
    </location>
</feature>
<keyword evidence="5 10" id="KW-0440">LIM domain</keyword>
<dbReference type="GO" id="GO:0046872">
    <property type="term" value="F:metal ion binding"/>
    <property type="evidence" value="ECO:0007669"/>
    <property type="project" value="UniProtKB-KW"/>
</dbReference>
<dbReference type="Gene3D" id="1.10.10.60">
    <property type="entry name" value="Homeodomain-like"/>
    <property type="match status" value="1"/>
</dbReference>
<evidence type="ECO:0000256" key="2">
    <source>
        <dbReference type="ARBA" id="ARBA00022723"/>
    </source>
</evidence>
<dbReference type="GO" id="GO:0003677">
    <property type="term" value="F:DNA binding"/>
    <property type="evidence" value="ECO:0007669"/>
    <property type="project" value="UniProtKB-UniRule"/>
</dbReference>
<reference evidence="15" key="1">
    <citation type="submission" date="2016-01" db="EMBL/GenBank/DDBJ databases">
        <title>Reference transcriptome for the parasite Schistocephalus solidus: insights into the molecular evolution of parasitism.</title>
        <authorList>
            <person name="Hebert F.O."/>
            <person name="Grambauer S."/>
            <person name="Barber I."/>
            <person name="Landry C.R."/>
            <person name="Aubin-Horth N."/>
        </authorList>
    </citation>
    <scope>NUCLEOTIDE SEQUENCE</scope>
</reference>
<dbReference type="GO" id="GO:0045944">
    <property type="term" value="P:positive regulation of transcription by RNA polymerase II"/>
    <property type="evidence" value="ECO:0007669"/>
    <property type="project" value="InterPro"/>
</dbReference>
<feature type="compositionally biased region" description="Gly residues" evidence="12">
    <location>
        <begin position="557"/>
        <end position="570"/>
    </location>
</feature>
<proteinExistence type="predicted"/>
<evidence type="ECO:0000259" key="13">
    <source>
        <dbReference type="PROSITE" id="PS50023"/>
    </source>
</evidence>
<dbReference type="FunFam" id="1.10.10.60:FF:000041">
    <property type="entry name" value="insulin gene enhancer protein ISL-1"/>
    <property type="match status" value="1"/>
</dbReference>
<evidence type="ECO:0000259" key="14">
    <source>
        <dbReference type="PROSITE" id="PS50071"/>
    </source>
</evidence>
<evidence type="ECO:0000256" key="12">
    <source>
        <dbReference type="SAM" id="MobiDB-lite"/>
    </source>
</evidence>
<keyword evidence="8 9" id="KW-0539">Nucleus</keyword>
<sequence length="786" mass="83514">MTVGYELELGDDSKPSETTVPMLDLADETVCAGCGSAIYDPFIMHVQPDMKWHGRCLKCHKCDRELSEEISCFVHNGRAYCREDYCNSFLQRCAGCHQLITKVDLVLRIRGQTFHVGCFRCAVCQNILQPGEEIAYRRNLPLCLRDARLYPLKEVNSPTPSGAEASEDVLRPTIWAPKPRVRENASADLVVEPTSCSLRLGGLSVGEAIEDQLLLPPISQSDVKDAPSKNAIPVVGHVNDDVEDNSTVAEGTGELKVLTLLSSGPNSSREASQADGSADAKESRPKQNHHSEPGEFGYPSPQRTRTSSTSSSFDGPNVDKDGPNTPSSEISQEDDCSSLLGCMTSALSCMSGGLPTGDGSLGGCLAMGDESRKGPDSGDGSVSMQSSTGALNQVRSCTDLDGVSRTKSGVGGGKRIKEQKTTRVRTVLNEKQLHMLRTCYAANPRPDALMKEQLVEMTGLSPRVIRVWFQNKRCKDKKKQIMIKQMEQHHQNGLIPCGLQGVPMVAGSPVPNDASMLCPGSSIDVQRLPGPICWKPNSAGEAASPQPRSAKSSFSGVEGGSPPYGGGSSGSSGAFTNVGPPPSPSGPPNRLLPAAKIPPRFSPLEPSGPTSTLPPGYPNVPAPHLFPGLLPPVPPPVDSKTCTSPLPLGEAEANFPAFHQLMSNFELMEPMLNYPRVFPTEECSLTSLGNSMNSRRPSFSPKNRIPGCGGGDGGGGGSFGDSFNSYFLPGGPTLYSGMRNEVPVTLLSSNSPLSATTDSVASPFVLTGDSALPILRPINLRPSLST</sequence>
<keyword evidence="2 10" id="KW-0479">Metal-binding</keyword>
<evidence type="ECO:0000256" key="3">
    <source>
        <dbReference type="ARBA" id="ARBA00022737"/>
    </source>
</evidence>
<organism evidence="15">
    <name type="scientific">Schistocephalus solidus</name>
    <name type="common">Tapeworm</name>
    <dbReference type="NCBI Taxonomy" id="70667"/>
    <lineage>
        <taxon>Eukaryota</taxon>
        <taxon>Metazoa</taxon>
        <taxon>Spiralia</taxon>
        <taxon>Lophotrochozoa</taxon>
        <taxon>Platyhelminthes</taxon>
        <taxon>Cestoda</taxon>
        <taxon>Eucestoda</taxon>
        <taxon>Diphyllobothriidea</taxon>
        <taxon>Diphyllobothriidae</taxon>
        <taxon>Schistocephalus</taxon>
    </lineage>
</organism>
<evidence type="ECO:0000313" key="15">
    <source>
        <dbReference type="EMBL" id="JAP55434.1"/>
    </source>
</evidence>
<keyword evidence="7 9" id="KW-0371">Homeobox</keyword>
<evidence type="ECO:0000256" key="11">
    <source>
        <dbReference type="RuleBase" id="RU000682"/>
    </source>
</evidence>
<feature type="DNA-binding region" description="Homeobox" evidence="9">
    <location>
        <begin position="421"/>
        <end position="480"/>
    </location>
</feature>
<evidence type="ECO:0000256" key="6">
    <source>
        <dbReference type="ARBA" id="ARBA00023125"/>
    </source>
</evidence>
<dbReference type="PANTHER" id="PTHR24204:SF8">
    <property type="entry name" value="TAILUP, ISOFORM A"/>
    <property type="match status" value="1"/>
</dbReference>
<feature type="compositionally biased region" description="Polar residues" evidence="12">
    <location>
        <begin position="380"/>
        <end position="395"/>
    </location>
</feature>
<dbReference type="PROSITE" id="PS00478">
    <property type="entry name" value="LIM_DOMAIN_1"/>
    <property type="match status" value="2"/>
</dbReference>
<feature type="region of interest" description="Disordered" evidence="12">
    <location>
        <begin position="365"/>
        <end position="395"/>
    </location>
</feature>
<dbReference type="PROSITE" id="PS50071">
    <property type="entry name" value="HOMEOBOX_2"/>
    <property type="match status" value="1"/>
</dbReference>
<dbReference type="InterPro" id="IPR001356">
    <property type="entry name" value="HD"/>
</dbReference>
<dbReference type="SMART" id="SM00389">
    <property type="entry name" value="HOX"/>
    <property type="match status" value="1"/>
</dbReference>
<keyword evidence="3" id="KW-0677">Repeat</keyword>
<evidence type="ECO:0000256" key="8">
    <source>
        <dbReference type="ARBA" id="ARBA00023242"/>
    </source>
</evidence>
<feature type="domain" description="Homeobox" evidence="14">
    <location>
        <begin position="419"/>
        <end position="479"/>
    </location>
</feature>
<dbReference type="AlphaFoldDB" id="A0A0X3PUM5"/>
<dbReference type="GO" id="GO:0048665">
    <property type="term" value="P:neuron fate specification"/>
    <property type="evidence" value="ECO:0007669"/>
    <property type="project" value="InterPro"/>
</dbReference>
<gene>
    <name evidence="15" type="primary">ISL2B</name>
    <name evidence="15" type="ORF">TR127658</name>
</gene>
<evidence type="ECO:0000256" key="5">
    <source>
        <dbReference type="ARBA" id="ARBA00023038"/>
    </source>
</evidence>
<evidence type="ECO:0000256" key="1">
    <source>
        <dbReference type="ARBA" id="ARBA00004123"/>
    </source>
</evidence>